<protein>
    <submittedName>
        <fullName evidence="2">Uncharacterized protein</fullName>
    </submittedName>
</protein>
<proteinExistence type="predicted"/>
<comment type="caution">
    <text evidence="2">The sequence shown here is derived from an EMBL/GenBank/DDBJ whole genome shotgun (WGS) entry which is preliminary data.</text>
</comment>
<feature type="compositionally biased region" description="Pro residues" evidence="1">
    <location>
        <begin position="86"/>
        <end position="109"/>
    </location>
</feature>
<feature type="region of interest" description="Disordered" evidence="1">
    <location>
        <begin position="68"/>
        <end position="109"/>
    </location>
</feature>
<dbReference type="Proteomes" id="UP000318571">
    <property type="component" value="Chromosome 6"/>
</dbReference>
<accession>A0A553PP83</accession>
<name>A0A553PP83_TIGCA</name>
<sequence>MCSCQSEWSLHRWNTALRKKDAIDLRTMKDPSSQPSDKPDLLGSSAPLFMSLPVAGIAMETEVNTSVEVRNTQPATATTVSTTPSMTPPCSPSPSPPPPPPSSLPPPRKPSAIEVELELLRPLWHEEFLQRNPGASPDQIKILVDLKLEELSQLIPRRGVFEKKFRDNCQMMREIKEYLEHILAKLQGKAISDSSARIEDHHSQFLIKDWESVRLPALEHDFQQASQSWFKPTTDPLFKTFSSIKSNFTNLIAQFEYERSMRPVIRGVIPLKAVNKSVTLEESPQTYSSPTATNIPPFNGDMSDPNVLEKFAKWKKAWLKLVHELEKSSKSNSIVLFQELTNCLTGKALELISHYPRRDKISYVMALKDLTDQYQKHSPKKQSEPPNGVGAQVKPRCTRQELIKRALMALKNLRNFVRRNNVDMHNCAFIAAFVRAMPSELNHEWTNYKVEKQKEYEDLRHACHLSGEKLPPWESGMVENYASVKQWLLDARADKSKSTRSKLSV</sequence>
<organism evidence="2 3">
    <name type="scientific">Tigriopus californicus</name>
    <name type="common">Marine copepod</name>
    <dbReference type="NCBI Taxonomy" id="6832"/>
    <lineage>
        <taxon>Eukaryota</taxon>
        <taxon>Metazoa</taxon>
        <taxon>Ecdysozoa</taxon>
        <taxon>Arthropoda</taxon>
        <taxon>Crustacea</taxon>
        <taxon>Multicrustacea</taxon>
        <taxon>Hexanauplia</taxon>
        <taxon>Copepoda</taxon>
        <taxon>Harpacticoida</taxon>
        <taxon>Harpacticidae</taxon>
        <taxon>Tigriopus</taxon>
    </lineage>
</organism>
<gene>
    <name evidence="2" type="ORF">TCAL_16020</name>
</gene>
<reference evidence="2 3" key="1">
    <citation type="journal article" date="2018" name="Nat. Ecol. Evol.">
        <title>Genomic signatures of mitonuclear coevolution across populations of Tigriopus californicus.</title>
        <authorList>
            <person name="Barreto F.S."/>
            <person name="Watson E.T."/>
            <person name="Lima T.G."/>
            <person name="Willett C.S."/>
            <person name="Edmands S."/>
            <person name="Li W."/>
            <person name="Burton R.S."/>
        </authorList>
    </citation>
    <scope>NUCLEOTIDE SEQUENCE [LARGE SCALE GENOMIC DNA]</scope>
    <source>
        <strain evidence="2 3">San Diego</strain>
    </source>
</reference>
<evidence type="ECO:0000256" key="1">
    <source>
        <dbReference type="SAM" id="MobiDB-lite"/>
    </source>
</evidence>
<evidence type="ECO:0000313" key="3">
    <source>
        <dbReference type="Proteomes" id="UP000318571"/>
    </source>
</evidence>
<keyword evidence="3" id="KW-1185">Reference proteome</keyword>
<feature type="compositionally biased region" description="Low complexity" evidence="1">
    <location>
        <begin position="72"/>
        <end position="85"/>
    </location>
</feature>
<evidence type="ECO:0000313" key="2">
    <source>
        <dbReference type="EMBL" id="TRY79486.1"/>
    </source>
</evidence>
<dbReference type="EMBL" id="VCGU01000002">
    <property type="protein sequence ID" value="TRY79486.1"/>
    <property type="molecule type" value="Genomic_DNA"/>
</dbReference>
<feature type="region of interest" description="Disordered" evidence="1">
    <location>
        <begin position="24"/>
        <end position="44"/>
    </location>
</feature>
<dbReference type="AlphaFoldDB" id="A0A553PP83"/>